<dbReference type="Proteomes" id="UP000028582">
    <property type="component" value="Unassembled WGS sequence"/>
</dbReference>
<evidence type="ECO:0000313" key="2">
    <source>
        <dbReference type="Proteomes" id="UP000028582"/>
    </source>
</evidence>
<sequence length="78" mass="9272">MGSSRRLVERRLLSCSASHDILEISKLFREQHDLGMRHCSVREMTSLWSSAGVLLWKIWRVKKHESRLNRGRLGKRWL</sequence>
<comment type="caution">
    <text evidence="1">The sequence shown here is derived from an EMBL/GenBank/DDBJ whole genome shotgun (WGS) entry which is preliminary data.</text>
</comment>
<proteinExistence type="predicted"/>
<gene>
    <name evidence="1" type="ORF">F444_16607</name>
</gene>
<name>A0A080ZHN5_PHYNI</name>
<evidence type="ECO:0000313" key="1">
    <source>
        <dbReference type="EMBL" id="ETO66146.1"/>
    </source>
</evidence>
<protein>
    <submittedName>
        <fullName evidence="1">Uncharacterized protein</fullName>
    </submittedName>
</protein>
<reference evidence="1 2" key="1">
    <citation type="submission" date="2013-11" db="EMBL/GenBank/DDBJ databases">
        <title>The Genome Sequence of Phytophthora parasitica P1976.</title>
        <authorList>
            <consortium name="The Broad Institute Genomics Platform"/>
            <person name="Russ C."/>
            <person name="Tyler B."/>
            <person name="Panabieres F."/>
            <person name="Shan W."/>
            <person name="Tripathy S."/>
            <person name="Grunwald N."/>
            <person name="Machado M."/>
            <person name="Johnson C.S."/>
            <person name="Walker B."/>
            <person name="Young S."/>
            <person name="Zeng Q."/>
            <person name="Gargeya S."/>
            <person name="Fitzgerald M."/>
            <person name="Haas B."/>
            <person name="Abouelleil A."/>
            <person name="Allen A.W."/>
            <person name="Alvarado L."/>
            <person name="Arachchi H.M."/>
            <person name="Berlin A.M."/>
            <person name="Chapman S.B."/>
            <person name="Gainer-Dewar J."/>
            <person name="Goldberg J."/>
            <person name="Griggs A."/>
            <person name="Gujja S."/>
            <person name="Hansen M."/>
            <person name="Howarth C."/>
            <person name="Imamovic A."/>
            <person name="Ireland A."/>
            <person name="Larimer J."/>
            <person name="McCowan C."/>
            <person name="Murphy C."/>
            <person name="Pearson M."/>
            <person name="Poon T.W."/>
            <person name="Priest M."/>
            <person name="Roberts A."/>
            <person name="Saif S."/>
            <person name="Shea T."/>
            <person name="Sisk P."/>
            <person name="Sykes S."/>
            <person name="Wortman J."/>
            <person name="Nusbaum C."/>
            <person name="Birren B."/>
        </authorList>
    </citation>
    <scope>NUCLEOTIDE SEQUENCE [LARGE SCALE GENOMIC DNA]</scope>
    <source>
        <strain evidence="1 2">P1976</strain>
    </source>
</reference>
<dbReference type="AlphaFoldDB" id="A0A080ZHN5"/>
<accession>A0A080ZHN5</accession>
<dbReference type="EMBL" id="ANJA01003077">
    <property type="protein sequence ID" value="ETO66146.1"/>
    <property type="molecule type" value="Genomic_DNA"/>
</dbReference>
<organism evidence="1 2">
    <name type="scientific">Phytophthora nicotianae P1976</name>
    <dbReference type="NCBI Taxonomy" id="1317066"/>
    <lineage>
        <taxon>Eukaryota</taxon>
        <taxon>Sar</taxon>
        <taxon>Stramenopiles</taxon>
        <taxon>Oomycota</taxon>
        <taxon>Peronosporomycetes</taxon>
        <taxon>Peronosporales</taxon>
        <taxon>Peronosporaceae</taxon>
        <taxon>Phytophthora</taxon>
    </lineage>
</organism>